<feature type="compositionally biased region" description="Low complexity" evidence="2">
    <location>
        <begin position="59"/>
        <end position="73"/>
    </location>
</feature>
<reference evidence="3 4" key="1">
    <citation type="journal article" date="2012" name="Genome Biol.">
        <title>Genome and low-iron response of an oceanic diatom adapted to chronic iron limitation.</title>
        <authorList>
            <person name="Lommer M."/>
            <person name="Specht M."/>
            <person name="Roy A.S."/>
            <person name="Kraemer L."/>
            <person name="Andreson R."/>
            <person name="Gutowska M.A."/>
            <person name="Wolf J."/>
            <person name="Bergner S.V."/>
            <person name="Schilhabel M.B."/>
            <person name="Klostermeier U.C."/>
            <person name="Beiko R.G."/>
            <person name="Rosenstiel P."/>
            <person name="Hippler M."/>
            <person name="Laroche J."/>
        </authorList>
    </citation>
    <scope>NUCLEOTIDE SEQUENCE [LARGE SCALE GENOMIC DNA]</scope>
    <source>
        <strain evidence="3 4">CCMP1005</strain>
    </source>
</reference>
<keyword evidence="4" id="KW-1185">Reference proteome</keyword>
<proteinExistence type="predicted"/>
<organism evidence="3 4">
    <name type="scientific">Thalassiosira oceanica</name>
    <name type="common">Marine diatom</name>
    <dbReference type="NCBI Taxonomy" id="159749"/>
    <lineage>
        <taxon>Eukaryota</taxon>
        <taxon>Sar</taxon>
        <taxon>Stramenopiles</taxon>
        <taxon>Ochrophyta</taxon>
        <taxon>Bacillariophyta</taxon>
        <taxon>Coscinodiscophyceae</taxon>
        <taxon>Thalassiosirophycidae</taxon>
        <taxon>Thalassiosirales</taxon>
        <taxon>Thalassiosiraceae</taxon>
        <taxon>Thalassiosira</taxon>
    </lineage>
</organism>
<sequence length="259" mass="28686">MRITVGNGVQQDEAKASEFYTKAAMQGHVISRHNLGCDEGNKGSYGATAAQDTDTKLTSISVASSPSPSSTPNESKRFRPTPSGFHCLLPASGININILDSLEHQLETITARGHQSKINCSFIFLDERTSKDPHHTNQHDVMKTFLLLLASVVAPSFAFTASIRPARRPNLAAAAAAAELNRIDEMSIENAEYCLEEQCDVEEYEALINQLEEQHVYFEKHVRRVEGLLFDLKHRNDEEDEPQKEFVFDGVGGSPLGLW</sequence>
<evidence type="ECO:0000256" key="2">
    <source>
        <dbReference type="SAM" id="MobiDB-lite"/>
    </source>
</evidence>
<keyword evidence="1" id="KW-0175">Coiled coil</keyword>
<evidence type="ECO:0000256" key="1">
    <source>
        <dbReference type="SAM" id="Coils"/>
    </source>
</evidence>
<feature type="coiled-coil region" evidence="1">
    <location>
        <begin position="194"/>
        <end position="221"/>
    </location>
</feature>
<dbReference type="AlphaFoldDB" id="K0R722"/>
<name>K0R722_THAOC</name>
<evidence type="ECO:0000313" key="4">
    <source>
        <dbReference type="Proteomes" id="UP000266841"/>
    </source>
</evidence>
<accession>K0R722</accession>
<gene>
    <name evidence="3" type="ORF">THAOC_32522</name>
</gene>
<dbReference type="EMBL" id="AGNL01045568">
    <property type="protein sequence ID" value="EJK48660.1"/>
    <property type="molecule type" value="Genomic_DNA"/>
</dbReference>
<feature type="region of interest" description="Disordered" evidence="2">
    <location>
        <begin position="59"/>
        <end position="82"/>
    </location>
</feature>
<dbReference type="eggNOG" id="ENOG502SY44">
    <property type="taxonomic scope" value="Eukaryota"/>
</dbReference>
<comment type="caution">
    <text evidence="3">The sequence shown here is derived from an EMBL/GenBank/DDBJ whole genome shotgun (WGS) entry which is preliminary data.</text>
</comment>
<evidence type="ECO:0000313" key="3">
    <source>
        <dbReference type="EMBL" id="EJK48660.1"/>
    </source>
</evidence>
<dbReference type="OrthoDB" id="51729at2759"/>
<dbReference type="Proteomes" id="UP000266841">
    <property type="component" value="Unassembled WGS sequence"/>
</dbReference>
<protein>
    <submittedName>
        <fullName evidence="3">Uncharacterized protein</fullName>
    </submittedName>
</protein>